<dbReference type="GO" id="GO:0004359">
    <property type="term" value="F:glutaminase activity"/>
    <property type="evidence" value="ECO:0007669"/>
    <property type="project" value="InterPro"/>
</dbReference>
<dbReference type="InterPro" id="IPR014729">
    <property type="entry name" value="Rossmann-like_a/b/a_fold"/>
</dbReference>
<evidence type="ECO:0000256" key="1">
    <source>
        <dbReference type="ARBA" id="ARBA00005188"/>
    </source>
</evidence>
<dbReference type="HAMAP" id="MF_02090">
    <property type="entry name" value="NadE_glutamine_dep"/>
    <property type="match status" value="1"/>
</dbReference>
<dbReference type="InterPro" id="IPR003010">
    <property type="entry name" value="C-N_Hydrolase"/>
</dbReference>
<dbReference type="Pfam" id="PF02540">
    <property type="entry name" value="NAD_synthase"/>
    <property type="match status" value="1"/>
</dbReference>
<keyword evidence="3 8" id="KW-0436">Ligase</keyword>
<dbReference type="NCBIfam" id="TIGR00552">
    <property type="entry name" value="nadE"/>
    <property type="match status" value="1"/>
</dbReference>
<dbReference type="FunFam" id="3.40.50.620:FF:000036">
    <property type="entry name" value="Glutamine-dependent NAD(+) synthetase"/>
    <property type="match status" value="1"/>
</dbReference>
<dbReference type="FunCoup" id="A0A2T3AV71">
    <property type="interactions" value="731"/>
</dbReference>
<dbReference type="Pfam" id="PF00795">
    <property type="entry name" value="CN_hydrolase"/>
    <property type="match status" value="1"/>
</dbReference>
<proteinExistence type="inferred from homology"/>
<evidence type="ECO:0000313" key="11">
    <source>
        <dbReference type="Proteomes" id="UP000241818"/>
    </source>
</evidence>
<dbReference type="GO" id="GO:0005737">
    <property type="term" value="C:cytoplasm"/>
    <property type="evidence" value="ECO:0007669"/>
    <property type="project" value="InterPro"/>
</dbReference>
<dbReference type="PIRSF" id="PIRSF006630">
    <property type="entry name" value="NADS_GAT"/>
    <property type="match status" value="1"/>
</dbReference>
<dbReference type="AlphaFoldDB" id="A0A2T3AV71"/>
<dbReference type="FunFam" id="3.60.110.10:FF:000003">
    <property type="entry name" value="Glutamine-dependent NAD(+) synthetase"/>
    <property type="match status" value="1"/>
</dbReference>
<dbReference type="GO" id="GO:0005524">
    <property type="term" value="F:ATP binding"/>
    <property type="evidence" value="ECO:0007669"/>
    <property type="project" value="UniProtKB-UniRule"/>
</dbReference>
<dbReference type="GeneID" id="36570997"/>
<evidence type="ECO:0000259" key="9">
    <source>
        <dbReference type="PROSITE" id="PS50263"/>
    </source>
</evidence>
<dbReference type="SUPFAM" id="SSF52402">
    <property type="entry name" value="Adenine nucleotide alpha hydrolases-like"/>
    <property type="match status" value="1"/>
</dbReference>
<dbReference type="InterPro" id="IPR022310">
    <property type="entry name" value="NAD/GMP_synthase"/>
</dbReference>
<dbReference type="InterPro" id="IPR014445">
    <property type="entry name" value="Gln-dep_NAD_synthase"/>
</dbReference>
<keyword evidence="6 8" id="KW-0520">NAD</keyword>
<dbReference type="SUPFAM" id="SSF56317">
    <property type="entry name" value="Carbon-nitrogen hydrolase"/>
    <property type="match status" value="1"/>
</dbReference>
<dbReference type="RefSeq" id="XP_024718565.1">
    <property type="nucleotide sequence ID" value="XM_024862916.1"/>
</dbReference>
<accession>A0A2T3AV71</accession>
<dbReference type="Gene3D" id="3.60.110.10">
    <property type="entry name" value="Carbon-nitrogen hydrolase"/>
    <property type="match status" value="1"/>
</dbReference>
<evidence type="ECO:0000256" key="8">
    <source>
        <dbReference type="PIRNR" id="PIRNR006630"/>
    </source>
</evidence>
<keyword evidence="5 8" id="KW-0067">ATP-binding</keyword>
<dbReference type="InterPro" id="IPR003694">
    <property type="entry name" value="NAD_synthase"/>
</dbReference>
<dbReference type="EMBL" id="KZ679015">
    <property type="protein sequence ID" value="PSS12567.1"/>
    <property type="molecule type" value="Genomic_DNA"/>
</dbReference>
<dbReference type="STRING" id="857342.A0A2T3AV71"/>
<keyword evidence="4 8" id="KW-0547">Nucleotide-binding</keyword>
<dbReference type="InterPro" id="IPR036526">
    <property type="entry name" value="C-N_Hydrolase_sf"/>
</dbReference>
<evidence type="ECO:0000256" key="7">
    <source>
        <dbReference type="ARBA" id="ARBA00052340"/>
    </source>
</evidence>
<evidence type="ECO:0000256" key="3">
    <source>
        <dbReference type="ARBA" id="ARBA00022598"/>
    </source>
</evidence>
<dbReference type="Gene3D" id="3.40.50.620">
    <property type="entry name" value="HUPs"/>
    <property type="match status" value="1"/>
</dbReference>
<comment type="similarity">
    <text evidence="2 8">In the C-terminal section; belongs to the NAD synthetase family.</text>
</comment>
<evidence type="ECO:0000256" key="4">
    <source>
        <dbReference type="ARBA" id="ARBA00022741"/>
    </source>
</evidence>
<dbReference type="PROSITE" id="PS50263">
    <property type="entry name" value="CN_HYDROLASE"/>
    <property type="match status" value="1"/>
</dbReference>
<evidence type="ECO:0000256" key="5">
    <source>
        <dbReference type="ARBA" id="ARBA00022840"/>
    </source>
</evidence>
<dbReference type="PANTHER" id="PTHR23090">
    <property type="entry name" value="NH 3 /GLUTAMINE-DEPENDENT NAD + SYNTHETASE"/>
    <property type="match status" value="1"/>
</dbReference>
<dbReference type="EC" id="6.3.5.1" evidence="8"/>
<dbReference type="InParanoid" id="A0A2T3AV71"/>
<evidence type="ECO:0000313" key="10">
    <source>
        <dbReference type="EMBL" id="PSS12567.1"/>
    </source>
</evidence>
<reference evidence="10 11" key="1">
    <citation type="journal article" date="2018" name="New Phytol.">
        <title>Comparative genomics and transcriptomics depict ericoid mycorrhizal fungi as versatile saprotrophs and plant mutualists.</title>
        <authorList>
            <person name="Martino E."/>
            <person name="Morin E."/>
            <person name="Grelet G.A."/>
            <person name="Kuo A."/>
            <person name="Kohler A."/>
            <person name="Daghino S."/>
            <person name="Barry K.W."/>
            <person name="Cichocki N."/>
            <person name="Clum A."/>
            <person name="Dockter R.B."/>
            <person name="Hainaut M."/>
            <person name="Kuo R.C."/>
            <person name="LaButti K."/>
            <person name="Lindahl B.D."/>
            <person name="Lindquist E.A."/>
            <person name="Lipzen A."/>
            <person name="Khouja H.R."/>
            <person name="Magnuson J."/>
            <person name="Murat C."/>
            <person name="Ohm R.A."/>
            <person name="Singer S.W."/>
            <person name="Spatafora J.W."/>
            <person name="Wang M."/>
            <person name="Veneault-Fourrey C."/>
            <person name="Henrissat B."/>
            <person name="Grigoriev I.V."/>
            <person name="Martin F.M."/>
            <person name="Perotto S."/>
        </authorList>
    </citation>
    <scope>NUCLEOTIDE SEQUENCE [LARGE SCALE GENOMIC DNA]</scope>
    <source>
        <strain evidence="10 11">ATCC 22711</strain>
    </source>
</reference>
<dbReference type="GO" id="GO:0009435">
    <property type="term" value="P:NAD+ biosynthetic process"/>
    <property type="evidence" value="ECO:0007669"/>
    <property type="project" value="UniProtKB-UniRule"/>
</dbReference>
<dbReference type="UniPathway" id="UPA00253">
    <property type="reaction ID" value="UER00334"/>
</dbReference>
<protein>
    <recommendedName>
        <fullName evidence="8">Glutamine-dependent NAD(+) synthetase</fullName>
        <ecNumber evidence="8">6.3.5.1</ecNumber>
    </recommendedName>
    <alternativeName>
        <fullName evidence="8">NAD(+) synthase [glutamine-hydrolyzing]</fullName>
    </alternativeName>
</protein>
<dbReference type="OrthoDB" id="2020662at2759"/>
<comment type="catalytic activity">
    <reaction evidence="7 8">
        <text>deamido-NAD(+) + L-glutamine + ATP + H2O = L-glutamate + AMP + diphosphate + NAD(+) + H(+)</text>
        <dbReference type="Rhea" id="RHEA:24384"/>
        <dbReference type="ChEBI" id="CHEBI:15377"/>
        <dbReference type="ChEBI" id="CHEBI:15378"/>
        <dbReference type="ChEBI" id="CHEBI:29985"/>
        <dbReference type="ChEBI" id="CHEBI:30616"/>
        <dbReference type="ChEBI" id="CHEBI:33019"/>
        <dbReference type="ChEBI" id="CHEBI:57540"/>
        <dbReference type="ChEBI" id="CHEBI:58359"/>
        <dbReference type="ChEBI" id="CHEBI:58437"/>
        <dbReference type="ChEBI" id="CHEBI:456215"/>
        <dbReference type="EC" id="6.3.5.1"/>
    </reaction>
</comment>
<keyword evidence="11" id="KW-1185">Reference proteome</keyword>
<dbReference type="CDD" id="cd00553">
    <property type="entry name" value="NAD_synthase"/>
    <property type="match status" value="1"/>
</dbReference>
<evidence type="ECO:0000256" key="6">
    <source>
        <dbReference type="ARBA" id="ARBA00023027"/>
    </source>
</evidence>
<sequence>MPNYMTLATCNLNQWALDWERNVERIISSIKIAKAKGATLRVGPELEITGYGCYDHFLESDTFLHSWEMLARILKDPTCRDILLDIGMPVMHRNIRYNCRVICFNGQILLIRPKLYLAESGNYREMRYFTPWGRPGHTEEYYLPRMIQEIVNNTKTVIGDAVIACRDTVVGCETCEELFTPAAPHSQMSLDGVEVFTNSSGSHHELRKLKTRFDLISEATRKAGGIYLYANQQGCDGDRLYYDGSAMIFQNGSLMAQGSQFSFNDVEVVTATCDIEEVRSFRCEPSRGYQATATGAMKYRRIDVDFALSVSGSVLTSKVSPSKPIEPFFHTPEEEIARGPACWLWDYVRRSRQSGFFLPLSGGIDSASSAVIIYSMCRLVVEAVKAGNEQVIADVRMICAEDEWLPATPQELCGKIFHTCYMGTEKNSSKETRKRAKDLSSVINSYHTNLNIDTVVSAMLAVFTSVTNFVPRFTSQGGTVAENLSLQNIQSRLRMVFSYLFAQLLPTVRGRRGGGSLLVIGSANVDEQLRGYYTKYDCSSADLNPIGGISKTDLKRFIAYARDNFDMPILDEFIHAVPTAELVPFSATYVQSDEEEMGLSYDQLSVFGRLRKVSKLGPYGCWEKLVHEWQDKMTPREIFEKVKTFFHFYGINRHKMTTVTPAYHAEQYSPDDNRFDQRPFLYPALTWPYRKIEQALREYEEGSGKKDE</sequence>
<dbReference type="GO" id="GO:0003952">
    <property type="term" value="F:NAD+ synthase (glutamine-hydrolyzing) activity"/>
    <property type="evidence" value="ECO:0007669"/>
    <property type="project" value="UniProtKB-UniRule"/>
</dbReference>
<dbReference type="CDD" id="cd07570">
    <property type="entry name" value="GAT_Gln-NAD-synth"/>
    <property type="match status" value="1"/>
</dbReference>
<dbReference type="PANTHER" id="PTHR23090:SF9">
    <property type="entry name" value="GLUTAMINE-DEPENDENT NAD(+) SYNTHETASE"/>
    <property type="match status" value="1"/>
</dbReference>
<dbReference type="Proteomes" id="UP000241818">
    <property type="component" value="Unassembled WGS sequence"/>
</dbReference>
<gene>
    <name evidence="10" type="ORF">M430DRAFT_144919</name>
</gene>
<organism evidence="10 11">
    <name type="scientific">Amorphotheca resinae ATCC 22711</name>
    <dbReference type="NCBI Taxonomy" id="857342"/>
    <lineage>
        <taxon>Eukaryota</taxon>
        <taxon>Fungi</taxon>
        <taxon>Dikarya</taxon>
        <taxon>Ascomycota</taxon>
        <taxon>Pezizomycotina</taxon>
        <taxon>Leotiomycetes</taxon>
        <taxon>Helotiales</taxon>
        <taxon>Amorphothecaceae</taxon>
        <taxon>Amorphotheca</taxon>
    </lineage>
</organism>
<evidence type="ECO:0000256" key="2">
    <source>
        <dbReference type="ARBA" id="ARBA00007145"/>
    </source>
</evidence>
<name>A0A2T3AV71_AMORE</name>
<comment type="pathway">
    <text evidence="1 8">Cofactor biosynthesis; NAD(+) biosynthesis; NAD(+) from deamido-NAD(+) (L-Gln route): step 1/1.</text>
</comment>
<feature type="domain" description="CN hydrolase" evidence="9">
    <location>
        <begin position="5"/>
        <end position="275"/>
    </location>
</feature>